<evidence type="ECO:0000256" key="1">
    <source>
        <dbReference type="ARBA" id="ARBA00023118"/>
    </source>
</evidence>
<gene>
    <name evidence="4" type="ORF">DSM107010_72140</name>
</gene>
<evidence type="ECO:0000313" key="4">
    <source>
        <dbReference type="EMBL" id="RUS94008.1"/>
    </source>
</evidence>
<evidence type="ECO:0000256" key="2">
    <source>
        <dbReference type="SAM" id="MobiDB-lite"/>
    </source>
</evidence>
<feature type="compositionally biased region" description="Pro residues" evidence="2">
    <location>
        <begin position="9"/>
        <end position="25"/>
    </location>
</feature>
<dbReference type="EMBL" id="RSCK01000215">
    <property type="protein sequence ID" value="RUS94008.1"/>
    <property type="molecule type" value="Genomic_DNA"/>
</dbReference>
<dbReference type="InterPro" id="IPR005537">
    <property type="entry name" value="RAMP_III_fam"/>
</dbReference>
<reference evidence="4 5" key="1">
    <citation type="journal article" date="2019" name="Genome Biol. Evol.">
        <title>Day and night: Metabolic profiles and evolutionary relationships of six axenic non-marine cyanobacteria.</title>
        <authorList>
            <person name="Will S.E."/>
            <person name="Henke P."/>
            <person name="Boedeker C."/>
            <person name="Huang S."/>
            <person name="Brinkmann H."/>
            <person name="Rohde M."/>
            <person name="Jarek M."/>
            <person name="Friedl T."/>
            <person name="Seufert S."/>
            <person name="Schumacher M."/>
            <person name="Overmann J."/>
            <person name="Neumann-Schaal M."/>
            <person name="Petersen J."/>
        </authorList>
    </citation>
    <scope>NUCLEOTIDE SEQUENCE [LARGE SCALE GENOMIC DNA]</scope>
    <source>
        <strain evidence="4 5">SAG 39.79</strain>
    </source>
</reference>
<evidence type="ECO:0000313" key="5">
    <source>
        <dbReference type="Proteomes" id="UP000282574"/>
    </source>
</evidence>
<keyword evidence="1" id="KW-0051">Antiviral defense</keyword>
<proteinExistence type="predicted"/>
<comment type="caution">
    <text evidence="4">The sequence shown here is derived from an EMBL/GenBank/DDBJ whole genome shotgun (WGS) entry which is preliminary data.</text>
</comment>
<organism evidence="4 5">
    <name type="scientific">Chroococcidiopsis cubana SAG 39.79</name>
    <dbReference type="NCBI Taxonomy" id="388085"/>
    <lineage>
        <taxon>Bacteria</taxon>
        <taxon>Bacillati</taxon>
        <taxon>Cyanobacteriota</taxon>
        <taxon>Cyanophyceae</taxon>
        <taxon>Chroococcidiopsidales</taxon>
        <taxon>Chroococcidiopsidaceae</taxon>
        <taxon>Chroococcidiopsis</taxon>
    </lineage>
</organism>
<feature type="compositionally biased region" description="Gly residues" evidence="2">
    <location>
        <begin position="43"/>
        <end position="58"/>
    </location>
</feature>
<keyword evidence="5" id="KW-1185">Reference proteome</keyword>
<accession>A0AB37U882</accession>
<sequence length="261" mass="28627">MVFERPRPRQNPPSQAPQAPQSPNPPRRDQNQPRRVITVGDGNNSGGSNKGNGGGGGNSNNQPPSPWLFDASPSPDPTASFVEYLRWMRSPDNPAKDPTKVQILQMAEQNANYRDRLTQLSDRTKLIAGEGNYFQVKCPWRIRVGGHRGPESILLPAFDALGMPYIPSSTLRGVARTEAIRQFMAEENIKWKQAEQKVAPFFGSLEAVDGDRTGAVIFLDAYPLPIGSTRSGGLAVDIANNIWNWDGEALDYSPNTTVVDS</sequence>
<dbReference type="Pfam" id="PF03787">
    <property type="entry name" value="RAMPs"/>
    <property type="match status" value="1"/>
</dbReference>
<dbReference type="PANTHER" id="PTHR39965">
    <property type="entry name" value="CRISPR SYSTEM CMR SUBUNIT CMR6"/>
    <property type="match status" value="1"/>
</dbReference>
<dbReference type="PANTHER" id="PTHR39965:SF1">
    <property type="entry name" value="CRISPR SYSTEM CMR SUBUNIT CMR6"/>
    <property type="match status" value="1"/>
</dbReference>
<name>A0AB37U882_9CYAN</name>
<protein>
    <recommendedName>
        <fullName evidence="3">CRISPR type III-associated protein domain-containing protein</fullName>
    </recommendedName>
</protein>
<dbReference type="InterPro" id="IPR010172">
    <property type="entry name" value="CRISPR-assoc_prot_TM1791"/>
</dbReference>
<dbReference type="GO" id="GO:0051607">
    <property type="term" value="P:defense response to virus"/>
    <property type="evidence" value="ECO:0007669"/>
    <property type="project" value="UniProtKB-KW"/>
</dbReference>
<evidence type="ECO:0000259" key="3">
    <source>
        <dbReference type="Pfam" id="PF03787"/>
    </source>
</evidence>
<dbReference type="CDD" id="cd09726">
    <property type="entry name" value="RAMP_I_III"/>
    <property type="match status" value="1"/>
</dbReference>
<dbReference type="Proteomes" id="UP000282574">
    <property type="component" value="Unassembled WGS sequence"/>
</dbReference>
<feature type="region of interest" description="Disordered" evidence="2">
    <location>
        <begin position="1"/>
        <end position="74"/>
    </location>
</feature>
<dbReference type="AlphaFoldDB" id="A0AB37U882"/>
<feature type="domain" description="CRISPR type III-associated protein" evidence="3">
    <location>
        <begin position="134"/>
        <end position="227"/>
    </location>
</feature>